<keyword evidence="1" id="KW-0812">Transmembrane</keyword>
<evidence type="ECO:0000313" key="4">
    <source>
        <dbReference type="Proteomes" id="UP000295247"/>
    </source>
</evidence>
<dbReference type="AlphaFoldDB" id="A0A4R4A7Q2"/>
<comment type="caution">
    <text evidence="3">The sequence shown here is derived from an EMBL/GenBank/DDBJ whole genome shotgun (WGS) entry which is preliminary data.</text>
</comment>
<evidence type="ECO:0000256" key="1">
    <source>
        <dbReference type="SAM" id="Phobius"/>
    </source>
</evidence>
<sequence>MTELRQRLSELQDGELDSASAGRLLDTLAHDDALRQTWARYQMIGHAIRGERLDPSCAGVADAVREQVVADALVFHQRHRFQPRRALAPAAGMALAAAAAFVAVFAVPPLFLQGGDRLEGGFPATAQHQAPPPAVVTVGDGRWGIDRPDLANKLDLFLVTHQDTASASGAKGMLPYATFVGYESPR</sequence>
<dbReference type="CDD" id="cd16328">
    <property type="entry name" value="RseA_N"/>
    <property type="match status" value="1"/>
</dbReference>
<evidence type="ECO:0000313" key="3">
    <source>
        <dbReference type="EMBL" id="TCW34881.1"/>
    </source>
</evidence>
<dbReference type="InterPro" id="IPR036147">
    <property type="entry name" value="Anti-sigma_E_RseA_N_sf"/>
</dbReference>
<proteinExistence type="predicted"/>
<feature type="transmembrane region" description="Helical" evidence="1">
    <location>
        <begin position="86"/>
        <end position="107"/>
    </location>
</feature>
<name>A0A4R4A7Q2_MARGR</name>
<evidence type="ECO:0000259" key="2">
    <source>
        <dbReference type="Pfam" id="PF03872"/>
    </source>
</evidence>
<gene>
    <name evidence="3" type="ORF">EDC29_10841</name>
</gene>
<dbReference type="PANTHER" id="PTHR38104">
    <property type="match status" value="1"/>
</dbReference>
<dbReference type="EMBL" id="SMDC01000008">
    <property type="protein sequence ID" value="TCW34881.1"/>
    <property type="molecule type" value="Genomic_DNA"/>
</dbReference>
<dbReference type="Pfam" id="PF03872">
    <property type="entry name" value="RseA_N"/>
    <property type="match status" value="1"/>
</dbReference>
<reference evidence="3 4" key="1">
    <citation type="submission" date="2019-03" db="EMBL/GenBank/DDBJ databases">
        <title>Genomic Encyclopedia of Type Strains, Phase IV (KMG-IV): sequencing the most valuable type-strain genomes for metagenomic binning, comparative biology and taxonomic classification.</title>
        <authorList>
            <person name="Goeker M."/>
        </authorList>
    </citation>
    <scope>NUCLEOTIDE SEQUENCE [LARGE SCALE GENOMIC DNA]</scope>
    <source>
        <strain evidence="3 4">DSM 203</strain>
    </source>
</reference>
<dbReference type="InterPro" id="IPR052383">
    <property type="entry name" value="Anti-sigma-E_RseA-like"/>
</dbReference>
<dbReference type="SUPFAM" id="SSF89069">
    <property type="entry name" value="N-terminal, cytoplasmic domain of anti-sigmaE factor RseA"/>
    <property type="match status" value="1"/>
</dbReference>
<organism evidence="3 4">
    <name type="scientific">Marichromatium gracile</name>
    <name type="common">Chromatium gracile</name>
    <dbReference type="NCBI Taxonomy" id="1048"/>
    <lineage>
        <taxon>Bacteria</taxon>
        <taxon>Pseudomonadati</taxon>
        <taxon>Pseudomonadota</taxon>
        <taxon>Gammaproteobacteria</taxon>
        <taxon>Chromatiales</taxon>
        <taxon>Chromatiaceae</taxon>
        <taxon>Marichromatium</taxon>
    </lineage>
</organism>
<dbReference type="PANTHER" id="PTHR38104:SF1">
    <property type="entry name" value="ANTI-SIGMA-E FACTOR RSEA"/>
    <property type="match status" value="1"/>
</dbReference>
<keyword evidence="1" id="KW-0472">Membrane</keyword>
<keyword evidence="1" id="KW-1133">Transmembrane helix</keyword>
<accession>A0A4R4A7Q2</accession>
<dbReference type="RefSeq" id="WP_165913505.1">
    <property type="nucleotide sequence ID" value="NZ_JAKEDQ010000012.1"/>
</dbReference>
<dbReference type="Gene3D" id="1.10.10.880">
    <property type="entry name" value="Anti sigma-E protein RseA, N-terminal domain"/>
    <property type="match status" value="1"/>
</dbReference>
<protein>
    <submittedName>
        <fullName evidence="3">Sigma-E factor negative regulatory protein RseA</fullName>
    </submittedName>
</protein>
<dbReference type="Proteomes" id="UP000295247">
    <property type="component" value="Unassembled WGS sequence"/>
</dbReference>
<dbReference type="InterPro" id="IPR005572">
    <property type="entry name" value="Anti-sigma_E_RseA_N"/>
</dbReference>
<feature type="domain" description="Anti sigma-E protein RseA N-terminal" evidence="2">
    <location>
        <begin position="6"/>
        <end position="70"/>
    </location>
</feature>
<dbReference type="GO" id="GO:0016989">
    <property type="term" value="F:sigma factor antagonist activity"/>
    <property type="evidence" value="ECO:0007669"/>
    <property type="project" value="InterPro"/>
</dbReference>